<dbReference type="InterPro" id="IPR011698">
    <property type="entry name" value="GATase_3"/>
</dbReference>
<dbReference type="CDD" id="cd05388">
    <property type="entry name" value="CobB_N"/>
    <property type="match status" value="1"/>
</dbReference>
<keyword evidence="12" id="KW-1185">Reference proteome</keyword>
<feature type="site" description="Increases nucleophilicity of active site Cys" evidence="8">
    <location>
        <position position="434"/>
    </location>
</feature>
<evidence type="ECO:0000256" key="1">
    <source>
        <dbReference type="ARBA" id="ARBA00001946"/>
    </source>
</evidence>
<dbReference type="NCBIfam" id="TIGR00379">
    <property type="entry name" value="cobB"/>
    <property type="match status" value="1"/>
</dbReference>
<dbReference type="SUPFAM" id="SSF52317">
    <property type="entry name" value="Class I glutamine amidotransferase-like"/>
    <property type="match status" value="1"/>
</dbReference>
<dbReference type="PANTHER" id="PTHR43873:SF1">
    <property type="entry name" value="COBYRINATE A,C-DIAMIDE SYNTHASE"/>
    <property type="match status" value="1"/>
</dbReference>
<dbReference type="Gene3D" id="3.40.50.300">
    <property type="entry name" value="P-loop containing nucleotide triphosphate hydrolases"/>
    <property type="match status" value="2"/>
</dbReference>
<dbReference type="GO" id="GO:0042242">
    <property type="term" value="F:cobyrinic acid a,c-diamide synthase activity"/>
    <property type="evidence" value="ECO:0007669"/>
    <property type="project" value="UniProtKB-UniRule"/>
</dbReference>
<dbReference type="HOGENOM" id="CLU_022752_2_0_7"/>
<reference evidence="11 12" key="1">
    <citation type="submission" date="2011-09" db="EMBL/GenBank/DDBJ databases">
        <authorList>
            <consortium name="US DOE Joint Genome Institute (JGI-PGF)"/>
            <person name="Lucas S."/>
            <person name="Han J."/>
            <person name="Lapidus A."/>
            <person name="Cheng J.-F."/>
            <person name="Goodwin L."/>
            <person name="Pitluck S."/>
            <person name="Peters L."/>
            <person name="Land M.L."/>
            <person name="Hauser L."/>
            <person name="Orellana R."/>
            <person name="Lovley D."/>
            <person name="Woyke T.J."/>
        </authorList>
    </citation>
    <scope>NUCLEOTIDE SEQUENCE [LARGE SCALE GENOMIC DNA]</scope>
    <source>
        <strain evidence="11 12">2ac9</strain>
    </source>
</reference>
<dbReference type="InterPro" id="IPR027417">
    <property type="entry name" value="P-loop_NTPase"/>
</dbReference>
<keyword evidence="6 8" id="KW-0460">Magnesium</keyword>
<comment type="cofactor">
    <cofactor evidence="1 8">
        <name>Mg(2+)</name>
        <dbReference type="ChEBI" id="CHEBI:18420"/>
    </cofactor>
</comment>
<evidence type="ECO:0000256" key="5">
    <source>
        <dbReference type="ARBA" id="ARBA00022840"/>
    </source>
</evidence>
<dbReference type="Pfam" id="PF07685">
    <property type="entry name" value="GATase_3"/>
    <property type="match status" value="1"/>
</dbReference>
<keyword evidence="3 8" id="KW-0436">Ligase</keyword>
<name>I5B063_9BACT</name>
<protein>
    <recommendedName>
        <fullName evidence="8">Cobyrinate a,c-diamide synthase</fullName>
        <ecNumber evidence="8">6.3.5.11</ecNumber>
    </recommendedName>
    <alternativeName>
        <fullName evidence="8">Cobyrinic acid a,c-diamide synthetase</fullName>
    </alternativeName>
</protein>
<dbReference type="HAMAP" id="MF_00027">
    <property type="entry name" value="CobB_CbiA"/>
    <property type="match status" value="1"/>
</dbReference>
<feature type="domain" description="CobB/CobQ-like glutamine amidotransferase" evidence="10">
    <location>
        <begin position="244"/>
        <end position="440"/>
    </location>
</feature>
<dbReference type="NCBIfam" id="NF002204">
    <property type="entry name" value="PRK01077.1"/>
    <property type="match status" value="1"/>
</dbReference>
<evidence type="ECO:0000256" key="6">
    <source>
        <dbReference type="ARBA" id="ARBA00022842"/>
    </source>
</evidence>
<dbReference type="SUPFAM" id="SSF52540">
    <property type="entry name" value="P-loop containing nucleoside triphosphate hydrolases"/>
    <property type="match status" value="1"/>
</dbReference>
<evidence type="ECO:0000313" key="11">
    <source>
        <dbReference type="EMBL" id="EIM62876.1"/>
    </source>
</evidence>
<dbReference type="AlphaFoldDB" id="I5B063"/>
<evidence type="ECO:0000256" key="2">
    <source>
        <dbReference type="ARBA" id="ARBA00022573"/>
    </source>
</evidence>
<evidence type="ECO:0000313" key="12">
    <source>
        <dbReference type="Proteomes" id="UP000005778"/>
    </source>
</evidence>
<accession>I5B063</accession>
<comment type="pathway">
    <text evidence="8">Cofactor biosynthesis; adenosylcobalamin biosynthesis; cob(II)yrinate a,c-diamide from sirohydrochlorin (anaerobic route): step 10/10.</text>
</comment>
<gene>
    <name evidence="8" type="primary">cbiA</name>
    <name evidence="11" type="ORF">DespoDRAFT_00899</name>
</gene>
<keyword evidence="7 8" id="KW-0315">Glutamine amidotransferase</keyword>
<dbReference type="STRING" id="879212.DespoDRAFT_00899"/>
<dbReference type="GO" id="GO:0005524">
    <property type="term" value="F:ATP binding"/>
    <property type="evidence" value="ECO:0007669"/>
    <property type="project" value="UniProtKB-UniRule"/>
</dbReference>
<dbReference type="UniPathway" id="UPA00148">
    <property type="reaction ID" value="UER00231"/>
</dbReference>
<dbReference type="InterPro" id="IPR004484">
    <property type="entry name" value="CbiA/CobB_synth"/>
</dbReference>
<keyword evidence="5 8" id="KW-0067">ATP-binding</keyword>
<dbReference type="InterPro" id="IPR029062">
    <property type="entry name" value="Class_I_gatase-like"/>
</dbReference>
<proteinExistence type="inferred from homology"/>
<reference evidence="11 12" key="2">
    <citation type="submission" date="2012-02" db="EMBL/GenBank/DDBJ databases">
        <title>Improved High-Quality Draft sequence of Desulfobacter postgatei 2ac9.</title>
        <authorList>
            <consortium name="US DOE Joint Genome Institute"/>
            <person name="Lucas S."/>
            <person name="Han J."/>
            <person name="Lapidus A."/>
            <person name="Cheng J.-F."/>
            <person name="Goodwin L."/>
            <person name="Pitluck S."/>
            <person name="Peters L."/>
            <person name="Ovchinnikova G."/>
            <person name="Held B."/>
            <person name="Detter J.C."/>
            <person name="Han C."/>
            <person name="Tapia R."/>
            <person name="Land M."/>
            <person name="Hauser L."/>
            <person name="Kyrpides N."/>
            <person name="Ivanova N."/>
            <person name="Pagani I."/>
            <person name="Orellana R."/>
            <person name="Lovley D."/>
            <person name="Woyke T."/>
        </authorList>
    </citation>
    <scope>NUCLEOTIDE SEQUENCE [LARGE SCALE GENOMIC DNA]</scope>
    <source>
        <strain evidence="11 12">2ac9</strain>
    </source>
</reference>
<comment type="function">
    <text evidence="8">Catalyzes the ATP-dependent amidation of the two carboxylate groups at positions a and c of cobyrinate, using either L-glutamine or ammonia as the nitrogen source.</text>
</comment>
<dbReference type="EC" id="6.3.5.11" evidence="8"/>
<dbReference type="PANTHER" id="PTHR43873">
    <property type="entry name" value="COBYRINATE A,C-DIAMIDE SYNTHASE"/>
    <property type="match status" value="1"/>
</dbReference>
<keyword evidence="4 8" id="KW-0547">Nucleotide-binding</keyword>
<comment type="domain">
    <text evidence="8">Comprises of two domains. The C-terminal domain contains the binding site for glutamine and catalyzes the hydrolysis of this substrate to glutamate and ammonia. The N-terminal domain is anticipated to bind ATP and cobyrinate and catalyzes the ultimate synthesis of the diamide product. The ammonia produced via the glutaminase domain is probably translocated to the adjacent domain via a molecular tunnel, where it reacts with an activated intermediate.</text>
</comment>
<dbReference type="InterPro" id="IPR002586">
    <property type="entry name" value="CobQ/CobB/MinD/ParA_Nub-bd_dom"/>
</dbReference>
<feature type="active site" description="Nucleophile" evidence="8">
    <location>
        <position position="327"/>
    </location>
</feature>
<dbReference type="CDD" id="cd03130">
    <property type="entry name" value="GATase1_CobB"/>
    <property type="match status" value="1"/>
</dbReference>
<keyword evidence="2 8" id="KW-0169">Cobalamin biosynthesis</keyword>
<dbReference type="Gene3D" id="3.40.50.880">
    <property type="match status" value="1"/>
</dbReference>
<organism evidence="11 12">
    <name type="scientific">Desulfobacter postgatei 2ac9</name>
    <dbReference type="NCBI Taxonomy" id="879212"/>
    <lineage>
        <taxon>Bacteria</taxon>
        <taxon>Pseudomonadati</taxon>
        <taxon>Thermodesulfobacteriota</taxon>
        <taxon>Desulfobacteria</taxon>
        <taxon>Desulfobacterales</taxon>
        <taxon>Desulfobacteraceae</taxon>
        <taxon>Desulfobacter</taxon>
    </lineage>
</organism>
<comment type="catalytic activity">
    <reaction evidence="8">
        <text>cob(II)yrinate + 2 L-glutamine + 2 ATP + 2 H2O = cob(II)yrinate a,c diamide + 2 L-glutamate + 2 ADP + 2 phosphate + 2 H(+)</text>
        <dbReference type="Rhea" id="RHEA:26289"/>
        <dbReference type="ChEBI" id="CHEBI:15377"/>
        <dbReference type="ChEBI" id="CHEBI:15378"/>
        <dbReference type="ChEBI" id="CHEBI:29985"/>
        <dbReference type="ChEBI" id="CHEBI:30616"/>
        <dbReference type="ChEBI" id="CHEBI:43474"/>
        <dbReference type="ChEBI" id="CHEBI:58359"/>
        <dbReference type="ChEBI" id="CHEBI:58537"/>
        <dbReference type="ChEBI" id="CHEBI:58894"/>
        <dbReference type="ChEBI" id="CHEBI:456216"/>
        <dbReference type="EC" id="6.3.5.11"/>
    </reaction>
</comment>
<dbReference type="RefSeq" id="WP_004071727.1">
    <property type="nucleotide sequence ID" value="NZ_CM001488.1"/>
</dbReference>
<evidence type="ECO:0000256" key="7">
    <source>
        <dbReference type="ARBA" id="ARBA00022962"/>
    </source>
</evidence>
<dbReference type="Pfam" id="PF01656">
    <property type="entry name" value="CbiA"/>
    <property type="match status" value="1"/>
</dbReference>
<dbReference type="GO" id="GO:0009236">
    <property type="term" value="P:cobalamin biosynthetic process"/>
    <property type="evidence" value="ECO:0007669"/>
    <property type="project" value="UniProtKB-UniRule"/>
</dbReference>
<comment type="miscellaneous">
    <text evidence="8">The a and c carboxylates of cobyrinate are activated for nucleophilic attack via formation of a phosphorylated intermediate by ATP. CbiA catalyzes first the amidation of the c-carboxylate, and then that of the a-carboxylate.</text>
</comment>
<evidence type="ECO:0000259" key="10">
    <source>
        <dbReference type="Pfam" id="PF07685"/>
    </source>
</evidence>
<evidence type="ECO:0000259" key="9">
    <source>
        <dbReference type="Pfam" id="PF01656"/>
    </source>
</evidence>
<evidence type="ECO:0000256" key="3">
    <source>
        <dbReference type="ARBA" id="ARBA00022598"/>
    </source>
</evidence>
<dbReference type="Proteomes" id="UP000005778">
    <property type="component" value="Chromosome"/>
</dbReference>
<feature type="domain" description="CobQ/CobB/MinD/ParA nucleotide binding" evidence="9">
    <location>
        <begin position="4"/>
        <end position="190"/>
    </location>
</feature>
<sequence>MKGIVVAGVHSGCGKTTITLGLMAAFKRRGLCVAPFKAGPDFIDPGYHTTVTGVAGRNLDGWMLKKKTNLDIFRQNTGQADIAVLEGVMGLFDGYDGRSEAGSTAQLAKWLDLPVLLVVDARSMARSAGALVQGFENFDPELKFAGVLFNKVGSPVHLDYLTQALEGNVKMPCLGGVGRNPHIEIPSRHLGLVTSDDHGVGDQMQAALADLVENCMDLDALLDSLPRVRTGAPTPPQKKPAFVRIAVARDAAFCFYYPENIELLEQAGAQILSFSPLSDPDLPDNIDGLYLGGGYPELHARTLAQNIGFREAVSLACKNGMPIYAECGGFMTLCRTLEDLDGQCHDMVGCFGFTCRMNKRLRALGYREITLNRDTILGPTGVTARGHEFHYSSLDYSIPDDHGEKSVYDACDRTGGTRAVPGFEKNRTLGSYLHLHFKSNPDLPQNFVQACFQYQTERKFFRK</sequence>
<comment type="similarity">
    <text evidence="8">Belongs to the CobB/CbiA family.</text>
</comment>
<evidence type="ECO:0000256" key="4">
    <source>
        <dbReference type="ARBA" id="ARBA00022741"/>
    </source>
</evidence>
<dbReference type="EMBL" id="CM001488">
    <property type="protein sequence ID" value="EIM62876.1"/>
    <property type="molecule type" value="Genomic_DNA"/>
</dbReference>
<dbReference type="eggNOG" id="COG1797">
    <property type="taxonomic scope" value="Bacteria"/>
</dbReference>
<dbReference type="PROSITE" id="PS51274">
    <property type="entry name" value="GATASE_COBBQ"/>
    <property type="match status" value="1"/>
</dbReference>
<dbReference type="OrthoDB" id="9764035at2"/>
<evidence type="ECO:0000256" key="8">
    <source>
        <dbReference type="HAMAP-Rule" id="MF_00027"/>
    </source>
</evidence>